<feature type="transmembrane region" description="Helical" evidence="1">
    <location>
        <begin position="85"/>
        <end position="105"/>
    </location>
</feature>
<proteinExistence type="predicted"/>
<dbReference type="Pfam" id="PF04657">
    <property type="entry name" value="DMT_YdcZ"/>
    <property type="match status" value="1"/>
</dbReference>
<keyword evidence="1" id="KW-0812">Transmembrane</keyword>
<feature type="transmembrane region" description="Helical" evidence="1">
    <location>
        <begin position="142"/>
        <end position="159"/>
    </location>
</feature>
<dbReference type="PANTHER" id="PTHR34821">
    <property type="entry name" value="INNER MEMBRANE PROTEIN YDCZ"/>
    <property type="match status" value="1"/>
</dbReference>
<dbReference type="PANTHER" id="PTHR34821:SF2">
    <property type="entry name" value="INNER MEMBRANE PROTEIN YDCZ"/>
    <property type="match status" value="1"/>
</dbReference>
<sequence>MPDRSAGAEWMGAPVQHFFLYLLALGAGVSVVTQQALNGSLRTALGSPAWAGLVSYAGGLITMIVAVIALGERVPSWKTMADAPWYAWSGGVFGGAFILLAILLLPSLGAATLFALVIAGQVLAAVTLDHFGAFGLTPHPIGAARLAGAVLLIAGVVLIRD</sequence>
<evidence type="ECO:0000313" key="2">
    <source>
        <dbReference type="EMBL" id="MEH2555246.1"/>
    </source>
</evidence>
<feature type="transmembrane region" description="Helical" evidence="1">
    <location>
        <begin position="112"/>
        <end position="136"/>
    </location>
</feature>
<feature type="transmembrane region" description="Helical" evidence="1">
    <location>
        <begin position="49"/>
        <end position="70"/>
    </location>
</feature>
<organism evidence="2 3">
    <name type="scientific">Bradyrhizobium algeriense</name>
    <dbReference type="NCBI Taxonomy" id="634784"/>
    <lineage>
        <taxon>Bacteria</taxon>
        <taxon>Pseudomonadati</taxon>
        <taxon>Pseudomonadota</taxon>
        <taxon>Alphaproteobacteria</taxon>
        <taxon>Hyphomicrobiales</taxon>
        <taxon>Nitrobacteraceae</taxon>
        <taxon>Bradyrhizobium</taxon>
    </lineage>
</organism>
<gene>
    <name evidence="2" type="ORF">V1286_002775</name>
</gene>
<name>A0ABU8BAU8_9BRAD</name>
<evidence type="ECO:0000256" key="1">
    <source>
        <dbReference type="SAM" id="Phobius"/>
    </source>
</evidence>
<accession>A0ABU8BAU8</accession>
<protein>
    <submittedName>
        <fullName evidence="2">Transporter family-2 protein</fullName>
    </submittedName>
</protein>
<keyword evidence="1" id="KW-1133">Transmembrane helix</keyword>
<comment type="caution">
    <text evidence="2">The sequence shown here is derived from an EMBL/GenBank/DDBJ whole genome shotgun (WGS) entry which is preliminary data.</text>
</comment>
<dbReference type="EMBL" id="JAZHRV010000001">
    <property type="protein sequence ID" value="MEH2555246.1"/>
    <property type="molecule type" value="Genomic_DNA"/>
</dbReference>
<evidence type="ECO:0000313" key="3">
    <source>
        <dbReference type="Proteomes" id="UP001364224"/>
    </source>
</evidence>
<dbReference type="InterPro" id="IPR006750">
    <property type="entry name" value="YdcZ"/>
</dbReference>
<keyword evidence="1" id="KW-0472">Membrane</keyword>
<dbReference type="Proteomes" id="UP001364224">
    <property type="component" value="Unassembled WGS sequence"/>
</dbReference>
<keyword evidence="3" id="KW-1185">Reference proteome</keyword>
<feature type="transmembrane region" description="Helical" evidence="1">
    <location>
        <begin position="18"/>
        <end position="37"/>
    </location>
</feature>
<reference evidence="2 3" key="1">
    <citation type="submission" date="2024-02" db="EMBL/GenBank/DDBJ databases">
        <title>Adaptive strategies in a cosmopolitan and abundant soil bacterium.</title>
        <authorList>
            <person name="Carini P."/>
        </authorList>
    </citation>
    <scope>NUCLEOTIDE SEQUENCE [LARGE SCALE GENOMIC DNA]</scope>
    <source>
        <strain evidence="2 3">AZCC 1608</strain>
    </source>
</reference>